<organism evidence="2 3">
    <name type="scientific">Trichoderma gamsii</name>
    <dbReference type="NCBI Taxonomy" id="398673"/>
    <lineage>
        <taxon>Eukaryota</taxon>
        <taxon>Fungi</taxon>
        <taxon>Dikarya</taxon>
        <taxon>Ascomycota</taxon>
        <taxon>Pezizomycotina</taxon>
        <taxon>Sordariomycetes</taxon>
        <taxon>Hypocreomycetidae</taxon>
        <taxon>Hypocreales</taxon>
        <taxon>Hypocreaceae</taxon>
        <taxon>Trichoderma</taxon>
    </lineage>
</organism>
<reference evidence="2 3" key="1">
    <citation type="journal article" date="2016" name="Genome Announc.">
        <title>Draft Whole-Genome Sequence of Trichoderma gamsii T6085, a Promising Biocontrol Agent of Fusarium Head Blight on Wheat.</title>
        <authorList>
            <person name="Baroncelli R."/>
            <person name="Zapparata A."/>
            <person name="Piaggeschi G."/>
            <person name="Sarrocco S."/>
            <person name="Vannacci G."/>
        </authorList>
    </citation>
    <scope>NUCLEOTIDE SEQUENCE [LARGE SCALE GENOMIC DNA]</scope>
    <source>
        <strain evidence="2 3">T6085</strain>
    </source>
</reference>
<comment type="caution">
    <text evidence="2">The sequence shown here is derived from an EMBL/GenBank/DDBJ whole genome shotgun (WGS) entry which is preliminary data.</text>
</comment>
<feature type="non-terminal residue" evidence="2">
    <location>
        <position position="1"/>
    </location>
</feature>
<name>A0A2P4ZGV4_9HYPO</name>
<evidence type="ECO:0000256" key="1">
    <source>
        <dbReference type="SAM" id="MobiDB-lite"/>
    </source>
</evidence>
<dbReference type="Proteomes" id="UP000054821">
    <property type="component" value="Unassembled WGS sequence"/>
</dbReference>
<dbReference type="GeneID" id="36347719"/>
<feature type="region of interest" description="Disordered" evidence="1">
    <location>
        <begin position="24"/>
        <end position="65"/>
    </location>
</feature>
<keyword evidence="3" id="KW-1185">Reference proteome</keyword>
<accession>A0A2P4ZGV4</accession>
<proteinExistence type="predicted"/>
<evidence type="ECO:0000313" key="3">
    <source>
        <dbReference type="Proteomes" id="UP000054821"/>
    </source>
</evidence>
<dbReference type="RefSeq" id="XP_024405125.1">
    <property type="nucleotide sequence ID" value="XM_024550160.1"/>
</dbReference>
<dbReference type="EMBL" id="JPDN02000029">
    <property type="protein sequence ID" value="PON23524.1"/>
    <property type="molecule type" value="Genomic_DNA"/>
</dbReference>
<sequence>LAGATPKRQLLLSYGCAPVTLKRHPHHGSRGVPGPIPILPCPSDQKGSNGRRRGIRHAGASAKKHEARAVPFVLTTRSSC</sequence>
<dbReference type="AlphaFoldDB" id="A0A2P4ZGV4"/>
<gene>
    <name evidence="2" type="ORF">TGAM01_v207758</name>
</gene>
<evidence type="ECO:0000313" key="2">
    <source>
        <dbReference type="EMBL" id="PON23524.1"/>
    </source>
</evidence>
<protein>
    <submittedName>
        <fullName evidence="2">Uncharacterized protein</fullName>
    </submittedName>
</protein>